<evidence type="ECO:0000256" key="4">
    <source>
        <dbReference type="ARBA" id="ARBA00023052"/>
    </source>
</evidence>
<evidence type="ECO:0000256" key="5">
    <source>
        <dbReference type="ARBA" id="ARBA00070795"/>
    </source>
</evidence>
<dbReference type="InterPro" id="IPR005475">
    <property type="entry name" value="Transketolase-like_Pyr-bd"/>
</dbReference>
<dbReference type="PANTHER" id="PTHR43257">
    <property type="entry name" value="PYRUVATE DEHYDROGENASE E1 COMPONENT BETA SUBUNIT"/>
    <property type="match status" value="1"/>
</dbReference>
<evidence type="ECO:0000259" key="7">
    <source>
        <dbReference type="SMART" id="SM00861"/>
    </source>
</evidence>
<dbReference type="InterPro" id="IPR029061">
    <property type="entry name" value="THDP-binding"/>
</dbReference>
<name>A0A2V4L392_AQUAC</name>
<dbReference type="Pfam" id="PF02780">
    <property type="entry name" value="Transketolase_C"/>
    <property type="match status" value="1"/>
</dbReference>
<dbReference type="GO" id="GO:0016491">
    <property type="term" value="F:oxidoreductase activity"/>
    <property type="evidence" value="ECO:0007669"/>
    <property type="project" value="UniProtKB-KW"/>
</dbReference>
<dbReference type="PANTHER" id="PTHR43257:SF2">
    <property type="entry name" value="PYRUVATE DEHYDROGENASE E1 COMPONENT SUBUNIT BETA"/>
    <property type="match status" value="1"/>
</dbReference>
<comment type="cofactor">
    <cofactor evidence="1">
        <name>thiamine diphosphate</name>
        <dbReference type="ChEBI" id="CHEBI:58937"/>
    </cofactor>
</comment>
<evidence type="ECO:0000256" key="2">
    <source>
        <dbReference type="ARBA" id="ARBA00002859"/>
    </source>
</evidence>
<evidence type="ECO:0000313" key="9">
    <source>
        <dbReference type="Proteomes" id="UP000248146"/>
    </source>
</evidence>
<dbReference type="CDD" id="cd07036">
    <property type="entry name" value="TPP_PYR_E1-PDHc-beta_like"/>
    <property type="match status" value="1"/>
</dbReference>
<dbReference type="SUPFAM" id="SSF52922">
    <property type="entry name" value="TK C-terminal domain-like"/>
    <property type="match status" value="1"/>
</dbReference>
<organism evidence="8 9">
    <name type="scientific">Aquipseudomonas alcaligenes</name>
    <name type="common">Pseudomonas alcaligenes</name>
    <dbReference type="NCBI Taxonomy" id="43263"/>
    <lineage>
        <taxon>Bacteria</taxon>
        <taxon>Pseudomonadati</taxon>
        <taxon>Pseudomonadota</taxon>
        <taxon>Gammaproteobacteria</taxon>
        <taxon>Pseudomonadales</taxon>
        <taxon>Pseudomonadaceae</taxon>
        <taxon>Aquipseudomonas</taxon>
    </lineage>
</organism>
<proteinExistence type="predicted"/>
<dbReference type="Gene3D" id="3.40.50.970">
    <property type="match status" value="1"/>
</dbReference>
<dbReference type="InterPro" id="IPR033248">
    <property type="entry name" value="Transketolase_C"/>
</dbReference>
<evidence type="ECO:0000256" key="6">
    <source>
        <dbReference type="ARBA" id="ARBA00082400"/>
    </source>
</evidence>
<comment type="caution">
    <text evidence="8">The sequence shown here is derived from an EMBL/GenBank/DDBJ whole genome shotgun (WGS) entry which is preliminary data.</text>
</comment>
<evidence type="ECO:0000256" key="1">
    <source>
        <dbReference type="ARBA" id="ARBA00001964"/>
    </source>
</evidence>
<reference evidence="8 9" key="1">
    <citation type="submission" date="2018-06" db="EMBL/GenBank/DDBJ databases">
        <title>Pseudomonas diversity within urban Lake Michigan freshwaters.</title>
        <authorList>
            <person name="Batrich M."/>
            <person name="Hatzopoulos T."/>
            <person name="Putonti C."/>
        </authorList>
    </citation>
    <scope>NUCLEOTIDE SEQUENCE [LARGE SCALE GENOMIC DNA]</scope>
    <source>
        <strain evidence="8 9">MB-090714</strain>
    </source>
</reference>
<dbReference type="Gene3D" id="3.40.50.920">
    <property type="match status" value="1"/>
</dbReference>
<sequence>MTEVKKYTLLEAVNLALHRAMRESEDVLVLGEDVGVNGGVFRATLGLREAFGFKRVIDTPLAETMIAGLSVGMAAQGLKPVLEIQFLGFVFAALEQLLAHAARLRCRTRGRLSCPLVLRSPMGAGIRAPEHHSESTEALFAHIPGLRVLIPSSPARAYGLLLAAIDDPDPVVFLEPTRLYRMNPQPLVDDGRRLPLDSCFTLREGGDITLVSWGASVHETLQAAERLAGQGVSAEVIDVACLKPLDLDTLEASVRKTGRCVIVHEAPRSCGVGAEIAASLYERALLDLQAPIQRVTAPDIPPPLYRLEQLYLPGVEDILGACEATLNYA</sequence>
<evidence type="ECO:0000313" key="8">
    <source>
        <dbReference type="EMBL" id="PYC28455.1"/>
    </source>
</evidence>
<gene>
    <name evidence="8" type="ORF">DMO17_04555</name>
</gene>
<dbReference type="OrthoDB" id="9780894at2"/>
<dbReference type="AlphaFoldDB" id="A0A2V4L392"/>
<dbReference type="SUPFAM" id="SSF52518">
    <property type="entry name" value="Thiamin diphosphate-binding fold (THDP-binding)"/>
    <property type="match status" value="1"/>
</dbReference>
<protein>
    <recommendedName>
        <fullName evidence="5">2-oxoisovalerate dehydrogenase subunit beta</fullName>
    </recommendedName>
    <alternativeName>
        <fullName evidence="6">Branched-chain alpha-keto acid dehydrogenase E1 component beta chain</fullName>
    </alternativeName>
</protein>
<keyword evidence="3" id="KW-0560">Oxidoreductase</keyword>
<dbReference type="Pfam" id="PF02779">
    <property type="entry name" value="Transket_pyr"/>
    <property type="match status" value="1"/>
</dbReference>
<dbReference type="RefSeq" id="WP_110681121.1">
    <property type="nucleotide sequence ID" value="NZ_QJRX01000002.1"/>
</dbReference>
<evidence type="ECO:0000256" key="3">
    <source>
        <dbReference type="ARBA" id="ARBA00023002"/>
    </source>
</evidence>
<comment type="function">
    <text evidence="2">The branched-chain alpha-keto dehydrogenase complex catalyzes the overall conversion of alpha-keto acids to acyl-CoA and CO(2). It contains multiple copies of three enzymatic components: branched-chain alpha-keto acid decarboxylase (E1), lipoamide acyltransferase (E2) and lipoamide dehydrogenase (E3).</text>
</comment>
<keyword evidence="4" id="KW-0786">Thiamine pyrophosphate</keyword>
<dbReference type="EMBL" id="QJRX01000002">
    <property type="protein sequence ID" value="PYC28455.1"/>
    <property type="molecule type" value="Genomic_DNA"/>
</dbReference>
<dbReference type="Proteomes" id="UP000248146">
    <property type="component" value="Unassembled WGS sequence"/>
</dbReference>
<dbReference type="FunFam" id="3.40.50.920:FF:000001">
    <property type="entry name" value="Pyruvate dehydrogenase E1 beta subunit"/>
    <property type="match status" value="1"/>
</dbReference>
<accession>A0A2V4L392</accession>
<feature type="domain" description="Transketolase-like pyrimidine-binding" evidence="7">
    <location>
        <begin position="7"/>
        <end position="182"/>
    </location>
</feature>
<dbReference type="FunFam" id="3.40.50.970:FF:000001">
    <property type="entry name" value="Pyruvate dehydrogenase E1 beta subunit"/>
    <property type="match status" value="1"/>
</dbReference>
<dbReference type="SMART" id="SM00861">
    <property type="entry name" value="Transket_pyr"/>
    <property type="match status" value="1"/>
</dbReference>
<dbReference type="InterPro" id="IPR009014">
    <property type="entry name" value="Transketo_C/PFOR_II"/>
</dbReference>